<sequence>MCLNTISFPVCSCWGEIGSIPSCTFIYPPAELIMGNNGNISA</sequence>
<dbReference type="EMBL" id="QGLD01000011">
    <property type="protein sequence ID" value="RAL70313.1"/>
    <property type="molecule type" value="Genomic_DNA"/>
</dbReference>
<dbReference type="Proteomes" id="UP000248786">
    <property type="component" value="Unassembled WGS sequence"/>
</dbReference>
<accession>A0A328ERZ3</accession>
<proteinExistence type="predicted"/>
<gene>
    <name evidence="1" type="ORF">C1G86_1214</name>
</gene>
<evidence type="ECO:0000313" key="1">
    <source>
        <dbReference type="EMBL" id="RAL70313.1"/>
    </source>
</evidence>
<reference evidence="1 2" key="1">
    <citation type="submission" date="2018-05" db="EMBL/GenBank/DDBJ databases">
        <title>Draft genome sequences of Dehalococcoides mccartyi strains RC and KS.</title>
        <authorList>
            <person name="Higgins S.A."/>
            <person name="Padilla-Crespo E."/>
            <person name="Loeffler F.E."/>
        </authorList>
    </citation>
    <scope>NUCLEOTIDE SEQUENCE [LARGE SCALE GENOMIC DNA]</scope>
    <source>
        <strain evidence="1 2">KS</strain>
    </source>
</reference>
<name>A0A328ERZ3_9CHLR</name>
<comment type="caution">
    <text evidence="1">The sequence shown here is derived from an EMBL/GenBank/DDBJ whole genome shotgun (WGS) entry which is preliminary data.</text>
</comment>
<protein>
    <submittedName>
        <fullName evidence="1">Uncharacterized protein</fullName>
    </submittedName>
</protein>
<evidence type="ECO:0000313" key="2">
    <source>
        <dbReference type="Proteomes" id="UP000248786"/>
    </source>
</evidence>
<dbReference type="AlphaFoldDB" id="A0A328ERZ3"/>
<organism evidence="1 2">
    <name type="scientific">Dehalococcoides mccartyi</name>
    <dbReference type="NCBI Taxonomy" id="61435"/>
    <lineage>
        <taxon>Bacteria</taxon>
        <taxon>Bacillati</taxon>
        <taxon>Chloroflexota</taxon>
        <taxon>Dehalococcoidia</taxon>
        <taxon>Dehalococcoidales</taxon>
        <taxon>Dehalococcoidaceae</taxon>
        <taxon>Dehalococcoides</taxon>
    </lineage>
</organism>